<accession>A0A1Y1U806</accession>
<dbReference type="GeneID" id="33558745"/>
<dbReference type="FunCoup" id="A0A1Y1U806">
    <property type="interactions" value="342"/>
</dbReference>
<dbReference type="GO" id="GO:0000329">
    <property type="term" value="C:fungal-type vacuole membrane"/>
    <property type="evidence" value="ECO:0007669"/>
    <property type="project" value="TreeGrafter"/>
</dbReference>
<name>A0A1Y1U806_9TREE</name>
<dbReference type="RefSeq" id="XP_021868421.1">
    <property type="nucleotide sequence ID" value="XM_022016936.1"/>
</dbReference>
<dbReference type="STRING" id="4999.A0A1Y1U806"/>
<dbReference type="GO" id="GO:1990131">
    <property type="term" value="C:Gtr1-Gtr2 GTPase complex"/>
    <property type="evidence" value="ECO:0007669"/>
    <property type="project" value="UniProtKB-UniRule"/>
</dbReference>
<feature type="region of interest" description="Disordered" evidence="5">
    <location>
        <begin position="295"/>
        <end position="336"/>
    </location>
</feature>
<comment type="function">
    <text evidence="4">GTPase involved in activation of the TORC1 signaling pathway, which promotes growth and represses autophagy in nutrient-rich conditions.</text>
</comment>
<dbReference type="AlphaFoldDB" id="A0A1Y1U806"/>
<dbReference type="OrthoDB" id="26136at2759"/>
<evidence type="ECO:0000256" key="5">
    <source>
        <dbReference type="SAM" id="MobiDB-lite"/>
    </source>
</evidence>
<keyword evidence="2 4" id="KW-0547">Nucleotide-binding</keyword>
<dbReference type="Pfam" id="PF04670">
    <property type="entry name" value="Gtr1_RagA"/>
    <property type="match status" value="1"/>
</dbReference>
<dbReference type="InParanoid" id="A0A1Y1U806"/>
<dbReference type="SUPFAM" id="SSF52540">
    <property type="entry name" value="P-loop containing nucleoside triphosphate hydrolases"/>
    <property type="match status" value="1"/>
</dbReference>
<comment type="caution">
    <text evidence="6">The sequence shown here is derived from an EMBL/GenBank/DDBJ whole genome shotgun (WGS) entry which is preliminary data.</text>
</comment>
<dbReference type="GO" id="GO:1904263">
    <property type="term" value="P:positive regulation of TORC1 signaling"/>
    <property type="evidence" value="ECO:0007669"/>
    <property type="project" value="TreeGrafter"/>
</dbReference>
<comment type="similarity">
    <text evidence="1 4">Belongs to the GTR/RAG GTP-binding protein family.</text>
</comment>
<dbReference type="Gene3D" id="3.30.450.190">
    <property type="match status" value="1"/>
</dbReference>
<keyword evidence="3 4" id="KW-0342">GTP-binding</keyword>
<proteinExistence type="inferred from homology"/>
<evidence type="ECO:0000256" key="1">
    <source>
        <dbReference type="ARBA" id="ARBA00007756"/>
    </source>
</evidence>
<dbReference type="GO" id="GO:0009267">
    <property type="term" value="P:cellular response to starvation"/>
    <property type="evidence" value="ECO:0007669"/>
    <property type="project" value="TreeGrafter"/>
</dbReference>
<dbReference type="PANTHER" id="PTHR11259:SF2">
    <property type="entry name" value="GH16429P"/>
    <property type="match status" value="1"/>
</dbReference>
<keyword evidence="7" id="KW-1185">Reference proteome</keyword>
<feature type="region of interest" description="Disordered" evidence="5">
    <location>
        <begin position="1"/>
        <end position="23"/>
    </location>
</feature>
<evidence type="ECO:0000256" key="3">
    <source>
        <dbReference type="ARBA" id="ARBA00023134"/>
    </source>
</evidence>
<dbReference type="InterPro" id="IPR006762">
    <property type="entry name" value="Gtr1_RagA"/>
</dbReference>
<comment type="subunit">
    <text evidence="4">Component of the GSE complex.</text>
</comment>
<feature type="compositionally biased region" description="Polar residues" evidence="5">
    <location>
        <begin position="1"/>
        <end position="16"/>
    </location>
</feature>
<dbReference type="GO" id="GO:0003924">
    <property type="term" value="F:GTPase activity"/>
    <property type="evidence" value="ECO:0007669"/>
    <property type="project" value="UniProtKB-UniRule"/>
</dbReference>
<reference evidence="6 7" key="1">
    <citation type="submission" date="2017-03" db="EMBL/GenBank/DDBJ databases">
        <title>Widespread Adenine N6-methylation of Active Genes in Fungi.</title>
        <authorList>
            <consortium name="DOE Joint Genome Institute"/>
            <person name="Mondo S.J."/>
            <person name="Dannebaum R.O."/>
            <person name="Kuo R.C."/>
            <person name="Louie K.B."/>
            <person name="Bewick A.J."/>
            <person name="Labutti K."/>
            <person name="Haridas S."/>
            <person name="Kuo A."/>
            <person name="Salamov A."/>
            <person name="Ahrendt S.R."/>
            <person name="Lau R."/>
            <person name="Bowen B.P."/>
            <person name="Lipzen A."/>
            <person name="Sullivan W."/>
            <person name="Andreopoulos W.B."/>
            <person name="Clum A."/>
            <person name="Lindquist E."/>
            <person name="Daum C."/>
            <person name="Northen T.R."/>
            <person name="Ramamoorthy G."/>
            <person name="Schmitz R.J."/>
            <person name="Gryganskyi A."/>
            <person name="Culley D."/>
            <person name="Magnuson J."/>
            <person name="James T.Y."/>
            <person name="O'Malley M.A."/>
            <person name="Stajich J.E."/>
            <person name="Spatafora J.W."/>
            <person name="Visel A."/>
            <person name="Grigoriev I.V."/>
        </authorList>
    </citation>
    <scope>NUCLEOTIDE SEQUENCE [LARGE SCALE GENOMIC DNA]</scope>
    <source>
        <strain evidence="6 7">NRRL Y-17943</strain>
    </source>
</reference>
<evidence type="ECO:0000313" key="7">
    <source>
        <dbReference type="Proteomes" id="UP000193218"/>
    </source>
</evidence>
<protein>
    <recommendedName>
        <fullName evidence="4">GTP-binding protein</fullName>
    </recommendedName>
</protein>
<dbReference type="Proteomes" id="UP000193218">
    <property type="component" value="Unassembled WGS sequence"/>
</dbReference>
<dbReference type="GO" id="GO:0010507">
    <property type="term" value="P:negative regulation of autophagy"/>
    <property type="evidence" value="ECO:0007669"/>
    <property type="project" value="TreeGrafter"/>
</dbReference>
<evidence type="ECO:0000313" key="6">
    <source>
        <dbReference type="EMBL" id="ORX34143.1"/>
    </source>
</evidence>
<evidence type="ECO:0000256" key="2">
    <source>
        <dbReference type="ARBA" id="ARBA00022741"/>
    </source>
</evidence>
<sequence>MSRSQLPSQGESSRPRSSVGRHDDSIRRQKILVLGWRKAGKTSCIKTVFEHVPPSEVAYFDSTQKFEKIDYDTIIPLQIWDTPSNFELETLDVPLSSFSTIIYVMDIQADDSYHEAMLPFVRILLRAYLSNPAVKFAVFIHKAESLSEDYRGENYAEIQRALAEELEDFPYTSLQQYSSLNFSDPSVTNIIINSIQSEVRFDMTSVHDVSLREAWSRVLQGIMEMLPSVESLLINFTGSSGMDNTYLFDMESRVVVASDNRGRNDATMQLVTEYLDKFLQFADLYKCLGKRKDDGEDLENGDMSNGRDNGVPDDDEEEDEPGSWWDQEDPDAPWMTQSTKLMPNTTIALWQFTPHLVLVILVRTDTWQTRRGMIEYNLTFLRQGVRRILMEVEA</sequence>
<dbReference type="GO" id="GO:0005634">
    <property type="term" value="C:nucleus"/>
    <property type="evidence" value="ECO:0007669"/>
    <property type="project" value="TreeGrafter"/>
</dbReference>
<organism evidence="6 7">
    <name type="scientific">Kockovaella imperatae</name>
    <dbReference type="NCBI Taxonomy" id="4999"/>
    <lineage>
        <taxon>Eukaryota</taxon>
        <taxon>Fungi</taxon>
        <taxon>Dikarya</taxon>
        <taxon>Basidiomycota</taxon>
        <taxon>Agaricomycotina</taxon>
        <taxon>Tremellomycetes</taxon>
        <taxon>Tremellales</taxon>
        <taxon>Cuniculitremaceae</taxon>
        <taxon>Kockovaella</taxon>
    </lineage>
</organism>
<dbReference type="PANTHER" id="PTHR11259">
    <property type="entry name" value="RAS-RELATED GTP BINDING RAG/GTR YEAST"/>
    <property type="match status" value="1"/>
</dbReference>
<dbReference type="EMBL" id="NBSH01000015">
    <property type="protein sequence ID" value="ORX34143.1"/>
    <property type="molecule type" value="Genomic_DNA"/>
</dbReference>
<dbReference type="GO" id="GO:0005525">
    <property type="term" value="F:GTP binding"/>
    <property type="evidence" value="ECO:0007669"/>
    <property type="project" value="UniProtKB-UniRule"/>
</dbReference>
<feature type="compositionally biased region" description="Acidic residues" evidence="5">
    <location>
        <begin position="311"/>
        <end position="331"/>
    </location>
</feature>
<evidence type="ECO:0000256" key="4">
    <source>
        <dbReference type="RuleBase" id="RU367014"/>
    </source>
</evidence>
<gene>
    <name evidence="6" type="ORF">BD324DRAFT_636836</name>
</gene>
<dbReference type="Gene3D" id="3.40.50.300">
    <property type="entry name" value="P-loop containing nucleotide triphosphate hydrolases"/>
    <property type="match status" value="1"/>
</dbReference>
<dbReference type="InterPro" id="IPR027417">
    <property type="entry name" value="P-loop_NTPase"/>
</dbReference>